<dbReference type="STRING" id="126957.T1IXN7"/>
<dbReference type="EMBL" id="JH431657">
    <property type="status" value="NOT_ANNOTATED_CDS"/>
    <property type="molecule type" value="Genomic_DNA"/>
</dbReference>
<dbReference type="HOGENOM" id="CLU_1099703_0_0_1"/>
<dbReference type="Proteomes" id="UP000014500">
    <property type="component" value="Unassembled WGS sequence"/>
</dbReference>
<organism evidence="2 3">
    <name type="scientific">Strigamia maritima</name>
    <name type="common">European centipede</name>
    <name type="synonym">Geophilus maritimus</name>
    <dbReference type="NCBI Taxonomy" id="126957"/>
    <lineage>
        <taxon>Eukaryota</taxon>
        <taxon>Metazoa</taxon>
        <taxon>Ecdysozoa</taxon>
        <taxon>Arthropoda</taxon>
        <taxon>Myriapoda</taxon>
        <taxon>Chilopoda</taxon>
        <taxon>Pleurostigmophora</taxon>
        <taxon>Geophilomorpha</taxon>
        <taxon>Linotaeniidae</taxon>
        <taxon>Strigamia</taxon>
    </lineage>
</organism>
<dbReference type="EnsemblMetazoa" id="SMAR005977-RA">
    <property type="protein sequence ID" value="SMAR005977-PA"/>
    <property type="gene ID" value="SMAR005977"/>
</dbReference>
<reference evidence="2" key="2">
    <citation type="submission" date="2015-02" db="UniProtKB">
        <authorList>
            <consortium name="EnsemblMetazoa"/>
        </authorList>
    </citation>
    <scope>IDENTIFICATION</scope>
</reference>
<dbReference type="AlphaFoldDB" id="T1IXN7"/>
<keyword evidence="3" id="KW-1185">Reference proteome</keyword>
<reference evidence="3" key="1">
    <citation type="submission" date="2011-05" db="EMBL/GenBank/DDBJ databases">
        <authorList>
            <person name="Richards S.R."/>
            <person name="Qu J."/>
            <person name="Jiang H."/>
            <person name="Jhangiani S.N."/>
            <person name="Agravi P."/>
            <person name="Goodspeed R."/>
            <person name="Gross S."/>
            <person name="Mandapat C."/>
            <person name="Jackson L."/>
            <person name="Mathew T."/>
            <person name="Pu L."/>
            <person name="Thornton R."/>
            <person name="Saada N."/>
            <person name="Wilczek-Boney K.B."/>
            <person name="Lee S."/>
            <person name="Kovar C."/>
            <person name="Wu Y."/>
            <person name="Scherer S.E."/>
            <person name="Worley K.C."/>
            <person name="Muzny D.M."/>
            <person name="Gibbs R."/>
        </authorList>
    </citation>
    <scope>NUCLEOTIDE SEQUENCE</scope>
    <source>
        <strain evidence="3">Brora</strain>
    </source>
</reference>
<evidence type="ECO:0000256" key="1">
    <source>
        <dbReference type="SAM" id="MobiDB-lite"/>
    </source>
</evidence>
<protein>
    <submittedName>
        <fullName evidence="2">Uncharacterized protein</fullName>
    </submittedName>
</protein>
<evidence type="ECO:0000313" key="3">
    <source>
        <dbReference type="Proteomes" id="UP000014500"/>
    </source>
</evidence>
<accession>T1IXN7</accession>
<dbReference type="PhylomeDB" id="T1IXN7"/>
<sequence>MLMWRLIHTKLEMKLEINRCVLHLKAHFYDCKKFFFGGYFWLSTSKRFKEPATYMPRQNIIYSFRLGNGGGKMTAQTLRGIRKSLKIPKNVLYNTPPSIPDRRSTNGYEFNPDGSIYRVDPKDNDTTIGPAYYNVPGGDPSLTTLLYKGNFWSHDTSKRHSSYNCNPGPSDYDVTQTPKKELLHFPQNSLNVPRYLDDVIYNELKQDTPGPAGYFIPDPFRMKLMDLCCKKAPFGITTEVRERELCLWTQVAT</sequence>
<feature type="region of interest" description="Disordered" evidence="1">
    <location>
        <begin position="96"/>
        <end position="115"/>
    </location>
</feature>
<name>T1IXN7_STRMM</name>
<evidence type="ECO:0000313" key="2">
    <source>
        <dbReference type="EnsemblMetazoa" id="SMAR005977-PA"/>
    </source>
</evidence>
<proteinExistence type="predicted"/>